<keyword evidence="3" id="KW-1185">Reference proteome</keyword>
<dbReference type="EMBL" id="CAKKNE010000002">
    <property type="protein sequence ID" value="CAH0369466.1"/>
    <property type="molecule type" value="Genomic_DNA"/>
</dbReference>
<feature type="signal peptide" evidence="1">
    <location>
        <begin position="1"/>
        <end position="18"/>
    </location>
</feature>
<dbReference type="AlphaFoldDB" id="A0A8J2SKP4"/>
<name>A0A8J2SKP4_9STRA</name>
<dbReference type="OrthoDB" id="204317at2759"/>
<comment type="caution">
    <text evidence="2">The sequence shown here is derived from an EMBL/GenBank/DDBJ whole genome shotgun (WGS) entry which is preliminary data.</text>
</comment>
<dbReference type="Proteomes" id="UP000789595">
    <property type="component" value="Unassembled WGS sequence"/>
</dbReference>
<evidence type="ECO:0000313" key="2">
    <source>
        <dbReference type="EMBL" id="CAH0369466.1"/>
    </source>
</evidence>
<gene>
    <name evidence="2" type="ORF">PECAL_2P25890</name>
</gene>
<evidence type="ECO:0000256" key="1">
    <source>
        <dbReference type="SAM" id="SignalP"/>
    </source>
</evidence>
<keyword evidence="1" id="KW-0732">Signal</keyword>
<reference evidence="2" key="1">
    <citation type="submission" date="2021-11" db="EMBL/GenBank/DDBJ databases">
        <authorList>
            <consortium name="Genoscope - CEA"/>
            <person name="William W."/>
        </authorList>
    </citation>
    <scope>NUCLEOTIDE SEQUENCE</scope>
</reference>
<proteinExistence type="predicted"/>
<feature type="chain" id="PRO_5035159133" evidence="1">
    <location>
        <begin position="19"/>
        <end position="524"/>
    </location>
</feature>
<evidence type="ECO:0000313" key="3">
    <source>
        <dbReference type="Proteomes" id="UP000789595"/>
    </source>
</evidence>
<sequence length="524" mass="58309">MTLLRAMTLLSWAGSAAYAPPTIQRLRPRGPTIQRLRPRGPRVADRRRVLRAAKRKADAVDHDDFDDSYALNDIRTNELRLPTMADLMRRTDEELRERQKDTSKREALRQKAGESIVDGSRAVLEQLEDLESHNHTISNEFTVAIVLGKALKNSRLSVEHAARCSTLVRQMKDGTLNPSMLMFTASAASMAPGAVRDDATTACTYFLHLCESEGVDVDAGAIHVTHTPVTTRDGMGKVLEEAIVPRLPSKSSLHCAFFASDYQLTRLERIGSVTPRLSLFAPLAARRDAYLKNLTAAPTTWSLVKVSYPPGLLTSGEDGVAAAFLAQLYMIFDSLVPLLHNFHAIVLHEEILCREFYDDLLVAKDHIAERLRLVDSPLRPKALSLRTTASTAPADLVRHDLETPLDEALERCVKNLGDLERLVRPAATRLDFLDDKDWRTARELLSRTINAARAATDPDQALPSSEWGRLVDRDAADDLDLAELLALTRGEDWREDSADPRDTSLVDTGPLVLDYKTKRAKTSR</sequence>
<organism evidence="2 3">
    <name type="scientific">Pelagomonas calceolata</name>
    <dbReference type="NCBI Taxonomy" id="35677"/>
    <lineage>
        <taxon>Eukaryota</taxon>
        <taxon>Sar</taxon>
        <taxon>Stramenopiles</taxon>
        <taxon>Ochrophyta</taxon>
        <taxon>Pelagophyceae</taxon>
        <taxon>Pelagomonadales</taxon>
        <taxon>Pelagomonadaceae</taxon>
        <taxon>Pelagomonas</taxon>
    </lineage>
</organism>
<accession>A0A8J2SKP4</accession>
<protein>
    <submittedName>
        <fullName evidence="2">Uncharacterized protein</fullName>
    </submittedName>
</protein>